<keyword evidence="2" id="KW-0560">Oxidoreductase</keyword>
<dbReference type="EMBL" id="AP018553">
    <property type="protein sequence ID" value="BBD72783.1"/>
    <property type="molecule type" value="Genomic_DNA"/>
</dbReference>
<dbReference type="Pfam" id="PF02738">
    <property type="entry name" value="MoCoBD_1"/>
    <property type="match status" value="1"/>
</dbReference>
<organism evidence="4 6">
    <name type="scientific">Sulfodiicoccus acidiphilus</name>
    <dbReference type="NCBI Taxonomy" id="1670455"/>
    <lineage>
        <taxon>Archaea</taxon>
        <taxon>Thermoproteota</taxon>
        <taxon>Thermoprotei</taxon>
        <taxon>Sulfolobales</taxon>
        <taxon>Sulfolobaceae</taxon>
        <taxon>Sulfodiicoccus</taxon>
    </lineage>
</organism>
<reference evidence="5" key="1">
    <citation type="journal article" date="2014" name="Int. J. Syst. Evol. Microbiol.">
        <title>Complete genome sequence of Corynebacterium casei LMG S-19264T (=DSM 44701T), isolated from a smear-ripened cheese.</title>
        <authorList>
            <consortium name="US DOE Joint Genome Institute (JGI-PGF)"/>
            <person name="Walter F."/>
            <person name="Albersmeier A."/>
            <person name="Kalinowski J."/>
            <person name="Ruckert C."/>
        </authorList>
    </citation>
    <scope>NUCLEOTIDE SEQUENCE</scope>
    <source>
        <strain evidence="5">JCM 31740</strain>
    </source>
</reference>
<dbReference type="SUPFAM" id="SSF54665">
    <property type="entry name" value="CO dehydrogenase molybdoprotein N-domain-like"/>
    <property type="match status" value="1"/>
</dbReference>
<evidence type="ECO:0000313" key="4">
    <source>
        <dbReference type="EMBL" id="BBD72783.1"/>
    </source>
</evidence>
<dbReference type="GO" id="GO:0005506">
    <property type="term" value="F:iron ion binding"/>
    <property type="evidence" value="ECO:0007669"/>
    <property type="project" value="InterPro"/>
</dbReference>
<protein>
    <submittedName>
        <fullName evidence="4">Carbon monoxide dehydrogenase</fullName>
    </submittedName>
</protein>
<reference evidence="6" key="2">
    <citation type="submission" date="2018-04" db="EMBL/GenBank/DDBJ databases">
        <title>Complete genome sequence of Sulfodiicoccus acidiphilus strain HS-1.</title>
        <authorList>
            <person name="Sakai H.D."/>
            <person name="Kurosawa N."/>
        </authorList>
    </citation>
    <scope>NUCLEOTIDE SEQUENCE [LARGE SCALE GENOMIC DNA]</scope>
    <source>
        <strain evidence="6">HS-1</strain>
    </source>
</reference>
<dbReference type="InterPro" id="IPR000674">
    <property type="entry name" value="Ald_Oxase/Xan_DH_a/b"/>
</dbReference>
<dbReference type="InterPro" id="IPR046867">
    <property type="entry name" value="AldOxase/xan_DH_MoCoBD2"/>
</dbReference>
<dbReference type="KEGG" id="sacd:HS1genome_1172"/>
<dbReference type="Gene3D" id="3.30.365.10">
    <property type="entry name" value="Aldehyde oxidase/xanthine dehydrogenase, molybdopterin binding domain"/>
    <property type="match status" value="4"/>
</dbReference>
<reference evidence="4" key="3">
    <citation type="journal article" date="2019" name="BMC Res. Notes">
        <title>Complete genome sequence of the Sulfodiicoccus acidiphilus strain HS-1T, the first crenarchaeon that lacks polB3, isolated from an acidic hot spring in Ohwaku-dani, Hakone, Japan.</title>
        <authorList>
            <person name="Sakai H.D."/>
            <person name="Kurosawa N."/>
        </authorList>
    </citation>
    <scope>NUCLEOTIDE SEQUENCE</scope>
    <source>
        <strain evidence="4">HS-1</strain>
    </source>
</reference>
<dbReference type="AlphaFoldDB" id="A0A348B3N1"/>
<dbReference type="Pfam" id="PF01315">
    <property type="entry name" value="Ald_Xan_dh_C"/>
    <property type="match status" value="1"/>
</dbReference>
<dbReference type="SMART" id="SM01008">
    <property type="entry name" value="Ald_Xan_dh_C"/>
    <property type="match status" value="1"/>
</dbReference>
<feature type="domain" description="Aldehyde oxidase/xanthine dehydrogenase a/b hammerhead" evidence="3">
    <location>
        <begin position="17"/>
        <end position="109"/>
    </location>
</feature>
<dbReference type="RefSeq" id="WP_126450017.1">
    <property type="nucleotide sequence ID" value="NZ_AP018553.1"/>
</dbReference>
<name>A0A348B3N1_9CREN</name>
<proteinExistence type="predicted"/>
<dbReference type="PANTHER" id="PTHR11908:SF132">
    <property type="entry name" value="ALDEHYDE OXIDASE 1-RELATED"/>
    <property type="match status" value="1"/>
</dbReference>
<dbReference type="SUPFAM" id="SSF56003">
    <property type="entry name" value="Molybdenum cofactor-binding domain"/>
    <property type="match status" value="1"/>
</dbReference>
<dbReference type="OrthoDB" id="57164at2157"/>
<evidence type="ECO:0000313" key="5">
    <source>
        <dbReference type="EMBL" id="GGT99769.1"/>
    </source>
</evidence>
<evidence type="ECO:0000256" key="2">
    <source>
        <dbReference type="ARBA" id="ARBA00023002"/>
    </source>
</evidence>
<keyword evidence="6" id="KW-1185">Reference proteome</keyword>
<dbReference type="Proteomes" id="UP000276741">
    <property type="component" value="Chromosome"/>
</dbReference>
<sequence length="714" mass="77665">MYVGKAIRRIEDPRLITGRGSYVDDIQLPGTLFVAFLRSQYAHAKVKVSAPKSSMGVFTGQQLNPGQDFPVASTEVTYVGQPVAAIISKDRYEAYDALESIDVEYERLSHVLNPRDALKNEVKVYSKAESNVKFDYTWKSGDVEAAMKGAEVVLEGTLENQRVVASPLETRGALAFFDGSRLNFWSSTQSAHYLRRNLTKFLGIDVHVVQPDVGGAFGSKIITHPEEFALGKIALIIRRPVKWIPTRSEEMQTAGHGRDKTLEFKAGFKRDGTLVALHGTLIGDLGAPYEEANGDELGNIKSSSRMLSGPYKVKDAQVRAFGVNTNKTPTTSYRGAGRPEATYFIERIMNMASIELKIDPIELRERNVVSELPYKNPFGITYDSGNYSEVLKRARKYYDSLSLEARAMGGCVGVAMYVEISGFGPWETARVFVKSDGKVQVFTGAGPHGQGDGTAFAQIAADELGIPLERIEVRWGDTDLIMDGIGTWGSRTVTVGGSAVKGACSELKRRLVEVGAKLLQSDVEEVEFVEGKVRNRKDGREVDFDEIAAKAYELGYSLDVSYSYPVRQITSPYGVHLALLNVDKETGEVRVLKYVALDDVGTVINPLLAEGQIHGGVVQGIAQALTEGLTLNEDGQVTNTSLSDYGLPKSNVTPRIEWVSLDLAKSAALTGSKGIGEAGAIAGTPTIMNGIEVCIGRKLIRMPVTGGKILGDLK</sequence>
<keyword evidence="1" id="KW-0500">Molybdenum</keyword>
<evidence type="ECO:0000259" key="3">
    <source>
        <dbReference type="SMART" id="SM01008"/>
    </source>
</evidence>
<dbReference type="Gene3D" id="3.90.1170.50">
    <property type="entry name" value="Aldehyde oxidase/xanthine dehydrogenase, a/b hammerhead"/>
    <property type="match status" value="1"/>
</dbReference>
<dbReference type="GeneID" id="38666687"/>
<evidence type="ECO:0000313" key="6">
    <source>
        <dbReference type="Proteomes" id="UP000276741"/>
    </source>
</evidence>
<dbReference type="Pfam" id="PF20256">
    <property type="entry name" value="MoCoBD_2"/>
    <property type="match status" value="1"/>
</dbReference>
<evidence type="ECO:0000256" key="1">
    <source>
        <dbReference type="ARBA" id="ARBA00022505"/>
    </source>
</evidence>
<dbReference type="EMBL" id="BMQS01000015">
    <property type="protein sequence ID" value="GGT99769.1"/>
    <property type="molecule type" value="Genomic_DNA"/>
</dbReference>
<reference evidence="5" key="4">
    <citation type="submission" date="2020-09" db="EMBL/GenBank/DDBJ databases">
        <authorList>
            <person name="Sun Q."/>
            <person name="Ohkuma M."/>
        </authorList>
    </citation>
    <scope>NUCLEOTIDE SEQUENCE</scope>
    <source>
        <strain evidence="5">JCM 31740</strain>
    </source>
</reference>
<dbReference type="InterPro" id="IPR037165">
    <property type="entry name" value="AldOxase/xan_DH_Mopterin-bd_sf"/>
</dbReference>
<dbReference type="PANTHER" id="PTHR11908">
    <property type="entry name" value="XANTHINE DEHYDROGENASE"/>
    <property type="match status" value="1"/>
</dbReference>
<accession>A0A348B3N1</accession>
<dbReference type="InterPro" id="IPR008274">
    <property type="entry name" value="AldOxase/xan_DH_MoCoBD1"/>
</dbReference>
<gene>
    <name evidence="5" type="ORF">GCM10007116_16440</name>
    <name evidence="4" type="ORF">HS1genome_1172</name>
</gene>
<dbReference type="GO" id="GO:0016491">
    <property type="term" value="F:oxidoreductase activity"/>
    <property type="evidence" value="ECO:0007669"/>
    <property type="project" value="UniProtKB-KW"/>
</dbReference>
<dbReference type="Proteomes" id="UP000616143">
    <property type="component" value="Unassembled WGS sequence"/>
</dbReference>
<dbReference type="InterPro" id="IPR016208">
    <property type="entry name" value="Ald_Oxase/xanthine_DH-like"/>
</dbReference>
<dbReference type="InterPro" id="IPR036856">
    <property type="entry name" value="Ald_Oxase/Xan_DH_a/b_sf"/>
</dbReference>